<keyword evidence="3" id="KW-1185">Reference proteome</keyword>
<dbReference type="KEGG" id="fcy:FRACYDRAFT_247252"/>
<name>A0A1E7EWW5_9STRA</name>
<evidence type="ECO:0000313" key="2">
    <source>
        <dbReference type="EMBL" id="OEU10304.1"/>
    </source>
</evidence>
<dbReference type="InParanoid" id="A0A1E7EWW5"/>
<accession>A0A1E7EWW5</accession>
<sequence>MTIRDNNSNNNKSFASAAPTTETDAVAFNVNAADDVFNEDNIPFAHASSVSTTTAANNSGYGQLNSNNNAGATTTTTNAAQRTPIAYSTGKPPQPPRSSSSSSSVAVATGAPTPTPTPIYATHTTRYNNSSECCTRWNSCGGITCAPMPTPTSATTKTTGTTTTSTRGNNSECCTGLTCCGITSIVLIWHVFGEFFKPRTLRNVEGPQVLRSPLRDIEERSKNKYLNQS</sequence>
<proteinExistence type="predicted"/>
<dbReference type="Proteomes" id="UP000095751">
    <property type="component" value="Unassembled WGS sequence"/>
</dbReference>
<organism evidence="2 3">
    <name type="scientific">Fragilariopsis cylindrus CCMP1102</name>
    <dbReference type="NCBI Taxonomy" id="635003"/>
    <lineage>
        <taxon>Eukaryota</taxon>
        <taxon>Sar</taxon>
        <taxon>Stramenopiles</taxon>
        <taxon>Ochrophyta</taxon>
        <taxon>Bacillariophyta</taxon>
        <taxon>Bacillariophyceae</taxon>
        <taxon>Bacillariophycidae</taxon>
        <taxon>Bacillariales</taxon>
        <taxon>Bacillariaceae</taxon>
        <taxon>Fragilariopsis</taxon>
    </lineage>
</organism>
<evidence type="ECO:0000313" key="3">
    <source>
        <dbReference type="Proteomes" id="UP000095751"/>
    </source>
</evidence>
<reference evidence="2 3" key="1">
    <citation type="submission" date="2016-09" db="EMBL/GenBank/DDBJ databases">
        <title>Extensive genetic diversity and differential bi-allelic expression allows diatom success in the polar Southern Ocean.</title>
        <authorList>
            <consortium name="DOE Joint Genome Institute"/>
            <person name="Mock T."/>
            <person name="Otillar R.P."/>
            <person name="Strauss J."/>
            <person name="Dupont C."/>
            <person name="Frickenhaus S."/>
            <person name="Maumus F."/>
            <person name="Mcmullan M."/>
            <person name="Sanges R."/>
            <person name="Schmutz J."/>
            <person name="Toseland A."/>
            <person name="Valas R."/>
            <person name="Veluchamy A."/>
            <person name="Ward B.J."/>
            <person name="Allen A."/>
            <person name="Barry K."/>
            <person name="Falciatore A."/>
            <person name="Ferrante M."/>
            <person name="Fortunato A.E."/>
            <person name="Gloeckner G."/>
            <person name="Gruber A."/>
            <person name="Hipkin R."/>
            <person name="Janech M."/>
            <person name="Kroth P."/>
            <person name="Leese F."/>
            <person name="Lindquist E."/>
            <person name="Lyon B.R."/>
            <person name="Martin J."/>
            <person name="Mayer C."/>
            <person name="Parker M."/>
            <person name="Quesneville H."/>
            <person name="Raymond J."/>
            <person name="Uhlig C."/>
            <person name="Valentin K.U."/>
            <person name="Worden A.Z."/>
            <person name="Armbrust E.V."/>
            <person name="Bowler C."/>
            <person name="Green B."/>
            <person name="Moulton V."/>
            <person name="Van Oosterhout C."/>
            <person name="Grigoriev I."/>
        </authorList>
    </citation>
    <scope>NUCLEOTIDE SEQUENCE [LARGE SCALE GENOMIC DNA]</scope>
    <source>
        <strain evidence="2 3">CCMP1102</strain>
    </source>
</reference>
<feature type="region of interest" description="Disordered" evidence="1">
    <location>
        <begin position="85"/>
        <end position="117"/>
    </location>
</feature>
<evidence type="ECO:0000256" key="1">
    <source>
        <dbReference type="SAM" id="MobiDB-lite"/>
    </source>
</evidence>
<gene>
    <name evidence="2" type="ORF">FRACYDRAFT_247252</name>
</gene>
<protein>
    <submittedName>
        <fullName evidence="2">Uncharacterized protein</fullName>
    </submittedName>
</protein>
<dbReference type="AlphaFoldDB" id="A0A1E7EWW5"/>
<feature type="compositionally biased region" description="Low complexity" evidence="1">
    <location>
        <begin position="98"/>
        <end position="117"/>
    </location>
</feature>
<dbReference type="EMBL" id="KV784372">
    <property type="protein sequence ID" value="OEU10304.1"/>
    <property type="molecule type" value="Genomic_DNA"/>
</dbReference>